<proteinExistence type="predicted"/>
<feature type="signal peptide" evidence="1">
    <location>
        <begin position="1"/>
        <end position="19"/>
    </location>
</feature>
<dbReference type="RefSeq" id="WP_184748883.1">
    <property type="nucleotide sequence ID" value="NZ_JACHGJ010000015.1"/>
</dbReference>
<keyword evidence="1" id="KW-0732">Signal</keyword>
<evidence type="ECO:0000256" key="1">
    <source>
        <dbReference type="SAM" id="SignalP"/>
    </source>
</evidence>
<organism evidence="2 3">
    <name type="scientific">Spirochaeta isovalerica</name>
    <dbReference type="NCBI Taxonomy" id="150"/>
    <lineage>
        <taxon>Bacteria</taxon>
        <taxon>Pseudomonadati</taxon>
        <taxon>Spirochaetota</taxon>
        <taxon>Spirochaetia</taxon>
        <taxon>Spirochaetales</taxon>
        <taxon>Spirochaetaceae</taxon>
        <taxon>Spirochaeta</taxon>
    </lineage>
</organism>
<sequence>MKKILLIAAALLMSASLFAEKLYLMQGTYLNTSRTYESTNNIKRNYGEAGLNFTSFNGNGVGFYSSATFLLPVTFSEKENGVDTGATMNTLEILFDSWHLGLDALLGVGFLAPISPSFSLLAGAGLHFNGIALFSSYYSNYLAYNIGPGASLNAILYLTRTFNINVSGMIAWDMLEFLTLPSGSGVSAKGGLTWAVSAGMGFSY</sequence>
<feature type="chain" id="PRO_5032561824" description="Outer membrane protein beta-barrel domain-containing protein" evidence="1">
    <location>
        <begin position="20"/>
        <end position="204"/>
    </location>
</feature>
<dbReference type="Proteomes" id="UP000587760">
    <property type="component" value="Unassembled WGS sequence"/>
</dbReference>
<accession>A0A841RGE2</accession>
<reference evidence="2 3" key="1">
    <citation type="submission" date="2020-08" db="EMBL/GenBank/DDBJ databases">
        <title>Genomic Encyclopedia of Type Strains, Phase IV (KMG-IV): sequencing the most valuable type-strain genomes for metagenomic binning, comparative biology and taxonomic classification.</title>
        <authorList>
            <person name="Goeker M."/>
        </authorList>
    </citation>
    <scope>NUCLEOTIDE SEQUENCE [LARGE SCALE GENOMIC DNA]</scope>
    <source>
        <strain evidence="2 3">DSM 2461</strain>
    </source>
</reference>
<keyword evidence="3" id="KW-1185">Reference proteome</keyword>
<dbReference type="AlphaFoldDB" id="A0A841RGE2"/>
<evidence type="ECO:0000313" key="3">
    <source>
        <dbReference type="Proteomes" id="UP000587760"/>
    </source>
</evidence>
<evidence type="ECO:0008006" key="4">
    <source>
        <dbReference type="Google" id="ProtNLM"/>
    </source>
</evidence>
<name>A0A841RGE2_9SPIO</name>
<gene>
    <name evidence="2" type="ORF">HNR50_004351</name>
</gene>
<protein>
    <recommendedName>
        <fullName evidence="4">Outer membrane protein beta-barrel domain-containing protein</fullName>
    </recommendedName>
</protein>
<comment type="caution">
    <text evidence="2">The sequence shown here is derived from an EMBL/GenBank/DDBJ whole genome shotgun (WGS) entry which is preliminary data.</text>
</comment>
<dbReference type="EMBL" id="JACHGJ010000015">
    <property type="protein sequence ID" value="MBB6482646.1"/>
    <property type="molecule type" value="Genomic_DNA"/>
</dbReference>
<evidence type="ECO:0000313" key="2">
    <source>
        <dbReference type="EMBL" id="MBB6482646.1"/>
    </source>
</evidence>